<accession>F2IZN5</accession>
<protein>
    <submittedName>
        <fullName evidence="2">Uncharacterized protein</fullName>
    </submittedName>
</protein>
<keyword evidence="3" id="KW-1185">Reference proteome</keyword>
<dbReference type="AlphaFoldDB" id="F2IZN5"/>
<dbReference type="Proteomes" id="UP000008130">
    <property type="component" value="Chromosome"/>
</dbReference>
<dbReference type="OrthoDB" id="7366326at2"/>
<evidence type="ECO:0000313" key="2">
    <source>
        <dbReference type="EMBL" id="ADZ69592.1"/>
    </source>
</evidence>
<evidence type="ECO:0000256" key="1">
    <source>
        <dbReference type="SAM" id="Phobius"/>
    </source>
</evidence>
<feature type="transmembrane region" description="Helical" evidence="1">
    <location>
        <begin position="40"/>
        <end position="61"/>
    </location>
</feature>
<dbReference type="KEGG" id="pgv:SL003B_1163"/>
<dbReference type="RefSeq" id="WP_013651909.1">
    <property type="nucleotide sequence ID" value="NC_015259.1"/>
</dbReference>
<keyword evidence="1" id="KW-0472">Membrane</keyword>
<proteinExistence type="predicted"/>
<dbReference type="EMBL" id="CP002568">
    <property type="protein sequence ID" value="ADZ69592.1"/>
    <property type="molecule type" value="Genomic_DNA"/>
</dbReference>
<sequence length="86" mass="9841">MVRVIFTHLVLFLLPFAFYALWLWVSKKEQTSENWRKGPIAWLVIVGAVLVSISLGLMASFDKSPEGLEYRPAEIRDGVFVPGRFE</sequence>
<dbReference type="InterPro" id="IPR046093">
    <property type="entry name" value="DUF6111"/>
</dbReference>
<dbReference type="Pfam" id="PF19606">
    <property type="entry name" value="DUF6111"/>
    <property type="match status" value="1"/>
</dbReference>
<dbReference type="STRING" id="991905.SL003B_1163"/>
<dbReference type="HOGENOM" id="CLU_182933_0_0_5"/>
<keyword evidence="1" id="KW-0812">Transmembrane</keyword>
<reference evidence="2 3" key="1">
    <citation type="journal article" date="2011" name="J. Bacteriol.">
        <title>Complete genome sequence of Polymorphum gilvum SL003B-26A1T, a crude oil-degrading bacterium from oil-polluted saline soil.</title>
        <authorList>
            <person name="Li S.G."/>
            <person name="Tang Y.Q."/>
            <person name="Nie Y."/>
            <person name="Cai M."/>
            <person name="Wu X.L."/>
        </authorList>
    </citation>
    <scope>NUCLEOTIDE SEQUENCE [LARGE SCALE GENOMIC DNA]</scope>
    <source>
        <strain evidence="3">LMG 25793 / CGMCC 1.9160 / SL003B-26A1</strain>
    </source>
</reference>
<gene>
    <name evidence="2" type="ordered locus">SL003B_1163</name>
</gene>
<evidence type="ECO:0000313" key="3">
    <source>
        <dbReference type="Proteomes" id="UP000008130"/>
    </source>
</evidence>
<keyword evidence="1" id="KW-1133">Transmembrane helix</keyword>
<feature type="transmembrane region" description="Helical" evidence="1">
    <location>
        <begin position="6"/>
        <end position="25"/>
    </location>
</feature>
<organism evidence="2 3">
    <name type="scientific">Polymorphum gilvum (strain LMG 25793 / CGMCC 1.9160 / SL003B-26A1)</name>
    <dbReference type="NCBI Taxonomy" id="991905"/>
    <lineage>
        <taxon>Bacteria</taxon>
        <taxon>Pseudomonadati</taxon>
        <taxon>Pseudomonadota</taxon>
        <taxon>Alphaproteobacteria</taxon>
        <taxon>Rhodobacterales</taxon>
        <taxon>Paracoccaceae</taxon>
        <taxon>Polymorphum</taxon>
    </lineage>
</organism>
<name>F2IZN5_POLGS</name>